<dbReference type="GO" id="GO:0047343">
    <property type="term" value="F:glucose-1-phosphate cytidylyltransferase activity"/>
    <property type="evidence" value="ECO:0007669"/>
    <property type="project" value="InterPro"/>
</dbReference>
<dbReference type="InterPro" id="IPR013446">
    <property type="entry name" value="G1P_cyt_trans-like"/>
</dbReference>
<dbReference type="InterPro" id="IPR005835">
    <property type="entry name" value="NTP_transferase_dom"/>
</dbReference>
<dbReference type="PANTHER" id="PTHR47183">
    <property type="entry name" value="GLUCOSE-1-PHOSPHATE CYTIDYLYLTRANSFERASE-RELATED"/>
    <property type="match status" value="1"/>
</dbReference>
<keyword evidence="2" id="KW-0808">Transferase</keyword>
<name>A0A0G1YLI1_9BACT</name>
<dbReference type="PATRIC" id="fig|1618675.3.peg.265"/>
<dbReference type="EMBL" id="LCPV01000018">
    <property type="protein sequence ID" value="KKW07209.1"/>
    <property type="molecule type" value="Genomic_DNA"/>
</dbReference>
<reference evidence="2 3" key="1">
    <citation type="journal article" date="2015" name="Nature">
        <title>rRNA introns, odd ribosomes, and small enigmatic genomes across a large radiation of phyla.</title>
        <authorList>
            <person name="Brown C.T."/>
            <person name="Hug L.A."/>
            <person name="Thomas B.C."/>
            <person name="Sharon I."/>
            <person name="Castelle C.J."/>
            <person name="Singh A."/>
            <person name="Wilkins M.J."/>
            <person name="Williams K.H."/>
            <person name="Banfield J.F."/>
        </authorList>
    </citation>
    <scope>NUCLEOTIDE SEQUENCE [LARGE SCALE GENOMIC DNA]</scope>
</reference>
<comment type="caution">
    <text evidence="2">The sequence shown here is derived from an EMBL/GenBank/DDBJ whole genome shotgun (WGS) entry which is preliminary data.</text>
</comment>
<keyword evidence="2" id="KW-0548">Nucleotidyltransferase</keyword>
<evidence type="ECO:0000259" key="1">
    <source>
        <dbReference type="Pfam" id="PF00483"/>
    </source>
</evidence>
<feature type="domain" description="Nucleotidyl transferase" evidence="1">
    <location>
        <begin position="18"/>
        <end position="253"/>
    </location>
</feature>
<dbReference type="Pfam" id="PF00483">
    <property type="entry name" value="NTP_transferase"/>
    <property type="match status" value="1"/>
</dbReference>
<organism evidence="2 3">
    <name type="scientific">Candidatus Kaiserbacteria bacterium GW2011_GWC2_49_12</name>
    <dbReference type="NCBI Taxonomy" id="1618675"/>
    <lineage>
        <taxon>Bacteria</taxon>
        <taxon>Candidatus Kaiseribacteriota</taxon>
    </lineage>
</organism>
<sequence length="279" mass="31850">MAKRKVSKTPEIRDIPVVILCGGRGTRLKEETEFIPKPMVRIGDRPILWHIMKIYYAQGFRRFILPLGYKGEKIREYINSYQLYANDFTLKHGGSKTSLTYHGRPAERWQISCIDTGLDTQTGGRIKKLEKFIKSPLFMLTYGDGVANVDLGKLLSEHTKQKSIVTMTAVHPPVRFGEVILKKDGTVQGFSEKPHYAESGMNETLINGGFFAIDSKIFKRMSEDDALVFEKDVLTQLAKDNELAAVPHHGFWQCMDTIRDTEVLNDAWKRGAAPWKLWR</sequence>
<dbReference type="InterPro" id="IPR029044">
    <property type="entry name" value="Nucleotide-diphossugar_trans"/>
</dbReference>
<dbReference type="AlphaFoldDB" id="A0A0G1YLI1"/>
<accession>A0A0G1YLI1</accession>
<dbReference type="Gene3D" id="3.90.550.10">
    <property type="entry name" value="Spore Coat Polysaccharide Biosynthesis Protein SpsA, Chain A"/>
    <property type="match status" value="1"/>
</dbReference>
<protein>
    <submittedName>
        <fullName evidence="2">Glucose-1-phosphate cytidylyltransferase</fullName>
    </submittedName>
</protein>
<dbReference type="PANTHER" id="PTHR47183:SF2">
    <property type="entry name" value="GLUCOSE-1-PHOSPHATE CYTIDYLYLTRANSFERASE-RELATED"/>
    <property type="match status" value="1"/>
</dbReference>
<dbReference type="SUPFAM" id="SSF53448">
    <property type="entry name" value="Nucleotide-diphospho-sugar transferases"/>
    <property type="match status" value="1"/>
</dbReference>
<gene>
    <name evidence="2" type="ORF">UY39_C0018G0012</name>
</gene>
<proteinExistence type="predicted"/>
<dbReference type="Proteomes" id="UP000034589">
    <property type="component" value="Unassembled WGS sequence"/>
</dbReference>
<evidence type="ECO:0000313" key="2">
    <source>
        <dbReference type="EMBL" id="KKW07209.1"/>
    </source>
</evidence>
<evidence type="ECO:0000313" key="3">
    <source>
        <dbReference type="Proteomes" id="UP000034589"/>
    </source>
</evidence>